<evidence type="ECO:0000313" key="2">
    <source>
        <dbReference type="EMBL" id="MFC7201418.1"/>
    </source>
</evidence>
<dbReference type="AlphaFoldDB" id="A0ABD5Z8D9"/>
<comment type="caution">
    <text evidence="2">The sequence shown here is derived from an EMBL/GenBank/DDBJ whole genome shotgun (WGS) entry which is preliminary data.</text>
</comment>
<organism evidence="2 3">
    <name type="scientific">Halospeciosus flavus</name>
    <dbReference type="NCBI Taxonomy" id="3032283"/>
    <lineage>
        <taxon>Archaea</taxon>
        <taxon>Methanobacteriati</taxon>
        <taxon>Methanobacteriota</taxon>
        <taxon>Stenosarchaea group</taxon>
        <taxon>Halobacteria</taxon>
        <taxon>Halobacteriales</taxon>
        <taxon>Halobacteriaceae</taxon>
        <taxon>Halospeciosus</taxon>
    </lineage>
</organism>
<evidence type="ECO:0000313" key="3">
    <source>
        <dbReference type="Proteomes" id="UP001596447"/>
    </source>
</evidence>
<dbReference type="Proteomes" id="UP001596447">
    <property type="component" value="Unassembled WGS sequence"/>
</dbReference>
<proteinExistence type="predicted"/>
<feature type="transmembrane region" description="Helical" evidence="1">
    <location>
        <begin position="21"/>
        <end position="38"/>
    </location>
</feature>
<reference evidence="2 3" key="1">
    <citation type="journal article" date="2019" name="Int. J. Syst. Evol. Microbiol.">
        <title>The Global Catalogue of Microorganisms (GCM) 10K type strain sequencing project: providing services to taxonomists for standard genome sequencing and annotation.</title>
        <authorList>
            <consortium name="The Broad Institute Genomics Platform"/>
            <consortium name="The Broad Institute Genome Sequencing Center for Infectious Disease"/>
            <person name="Wu L."/>
            <person name="Ma J."/>
        </authorList>
    </citation>
    <scope>NUCLEOTIDE SEQUENCE [LARGE SCALE GENOMIC DNA]</scope>
    <source>
        <strain evidence="2 3">XZGYJ-43</strain>
    </source>
</reference>
<dbReference type="RefSeq" id="WP_279528163.1">
    <property type="nucleotide sequence ID" value="NZ_CP122312.1"/>
</dbReference>
<evidence type="ECO:0000256" key="1">
    <source>
        <dbReference type="SAM" id="Phobius"/>
    </source>
</evidence>
<keyword evidence="1" id="KW-0812">Transmembrane</keyword>
<accession>A0ABD5Z8D9</accession>
<feature type="transmembrane region" description="Helical" evidence="1">
    <location>
        <begin position="44"/>
        <end position="61"/>
    </location>
</feature>
<protein>
    <submittedName>
        <fullName evidence="2">Uncharacterized protein</fullName>
    </submittedName>
</protein>
<keyword evidence="1" id="KW-0472">Membrane</keyword>
<sequence>MSDTSRSRDHSESVSNLSVGEILSILVHLSFVTLVVYTQTGSHLLTGAVTFCVGLILVWRCS</sequence>
<keyword evidence="3" id="KW-1185">Reference proteome</keyword>
<keyword evidence="1" id="KW-1133">Transmembrane helix</keyword>
<gene>
    <name evidence="2" type="ORF">ACFQJ9_18755</name>
</gene>
<name>A0ABD5Z8D9_9EURY</name>
<dbReference type="EMBL" id="JBHTAR010000011">
    <property type="protein sequence ID" value="MFC7201418.1"/>
    <property type="molecule type" value="Genomic_DNA"/>
</dbReference>